<dbReference type="GO" id="GO:0016740">
    <property type="term" value="F:transferase activity"/>
    <property type="evidence" value="ECO:0007669"/>
    <property type="project" value="UniProtKB-KW"/>
</dbReference>
<keyword evidence="1" id="KW-0808">Transferase</keyword>
<name>A0A0D1LR68_9MYCO</name>
<protein>
    <submittedName>
        <fullName evidence="1">Glycosyltransferase</fullName>
    </submittedName>
</protein>
<accession>A0A0D1LR68</accession>
<dbReference type="RefSeq" id="WP_043984233.1">
    <property type="nucleotide sequence ID" value="NZ_JXST01000002.1"/>
</dbReference>
<reference evidence="1 2" key="1">
    <citation type="submission" date="2015-01" db="EMBL/GenBank/DDBJ databases">
        <title>Genome sequence of Mycobacterium llatzerense and Mycobacterium immunogenum recovered from brain abscess.</title>
        <authorList>
            <person name="Greninger A.L."/>
            <person name="Langelier C."/>
            <person name="Cunningham G."/>
            <person name="Chiu C.Y."/>
            <person name="Miller S."/>
        </authorList>
    </citation>
    <scope>NUCLEOTIDE SEQUENCE [LARGE SCALE GENOMIC DNA]</scope>
    <source>
        <strain evidence="1 2">CLUC14</strain>
    </source>
</reference>
<dbReference type="AlphaFoldDB" id="A0A0D1LR68"/>
<sequence>MAAIVPSPKFDHLLALTDRHGTFEHACGAEPRLEHGYCTDDMARVLVVASREPDAGDAVHALARLAVKFLNEAQAFAGGCRNRMDRHGRWTDDFAFEDCWGRCLWGLGTAAAHSDVGLVRSLSVVQFERAAHGRSVWPRAMAFAALGAAELLSVDPDHAAARHLIDDYAAGVAEPNGDRDWPWPEARLSYANALLPEAMIAAGVARDDSELCQHGLDLLEWLIDGETVDGHLSVSPAGGWAAGDPRPGFDQQPIEVATLADACARASDVDASALWPNTVRAAAAWFQGTNDVGATMWNPATGGGFDGLQADGVNLNQGAESTLAVLSTFQQARRLVTVSQ</sequence>
<comment type="caution">
    <text evidence="1">The sequence shown here is derived from an EMBL/GenBank/DDBJ whole genome shotgun (WGS) entry which is preliminary data.</text>
</comment>
<proteinExistence type="predicted"/>
<evidence type="ECO:0000313" key="1">
    <source>
        <dbReference type="EMBL" id="KIU18551.1"/>
    </source>
</evidence>
<dbReference type="Proteomes" id="UP000032221">
    <property type="component" value="Unassembled WGS sequence"/>
</dbReference>
<evidence type="ECO:0000313" key="2">
    <source>
        <dbReference type="Proteomes" id="UP000032221"/>
    </source>
</evidence>
<keyword evidence="2" id="KW-1185">Reference proteome</keyword>
<dbReference type="PATRIC" id="fig|280871.6.peg.318"/>
<organism evidence="1 2">
    <name type="scientific">Mycolicibacterium llatzerense</name>
    <dbReference type="NCBI Taxonomy" id="280871"/>
    <lineage>
        <taxon>Bacteria</taxon>
        <taxon>Bacillati</taxon>
        <taxon>Actinomycetota</taxon>
        <taxon>Actinomycetes</taxon>
        <taxon>Mycobacteriales</taxon>
        <taxon>Mycobacteriaceae</taxon>
        <taxon>Mycolicibacterium</taxon>
    </lineage>
</organism>
<dbReference type="EMBL" id="JXST01000002">
    <property type="protein sequence ID" value="KIU18551.1"/>
    <property type="molecule type" value="Genomic_DNA"/>
</dbReference>
<gene>
    <name evidence="1" type="ORF">TL10_01570</name>
</gene>
<dbReference type="STRING" id="280871.TL10_01570"/>